<dbReference type="GO" id="GO:0007030">
    <property type="term" value="P:Golgi organization"/>
    <property type="evidence" value="ECO:0007669"/>
    <property type="project" value="TreeGrafter"/>
</dbReference>
<evidence type="ECO:0000313" key="8">
    <source>
        <dbReference type="EMBL" id="CEQ41060.1"/>
    </source>
</evidence>
<feature type="binding site" evidence="5">
    <location>
        <position position="29"/>
    </location>
    <ligand>
        <name>Zn(2+)</name>
        <dbReference type="ChEBI" id="CHEBI:29105"/>
    </ligand>
</feature>
<evidence type="ECO:0000256" key="6">
    <source>
        <dbReference type="SAM" id="MobiDB-lite"/>
    </source>
</evidence>
<proteinExistence type="predicted"/>
<evidence type="ECO:0000256" key="4">
    <source>
        <dbReference type="ARBA" id="ARBA00023136"/>
    </source>
</evidence>
<name>A0A0D6EN57_SPOSA</name>
<organism evidence="8 9">
    <name type="scientific">Sporidiobolus salmonicolor</name>
    <name type="common">Yeast-like fungus</name>
    <name type="synonym">Sporobolomyces salmonicolor</name>
    <dbReference type="NCBI Taxonomy" id="5005"/>
    <lineage>
        <taxon>Eukaryota</taxon>
        <taxon>Fungi</taxon>
        <taxon>Dikarya</taxon>
        <taxon>Basidiomycota</taxon>
        <taxon>Pucciniomycotina</taxon>
        <taxon>Microbotryomycetes</taxon>
        <taxon>Sporidiobolales</taxon>
        <taxon>Sporidiobolaceae</taxon>
        <taxon>Sporobolomyces</taxon>
    </lineage>
</organism>
<dbReference type="GO" id="GO:0046872">
    <property type="term" value="F:metal ion binding"/>
    <property type="evidence" value="ECO:0007669"/>
    <property type="project" value="UniProtKB-KW"/>
</dbReference>
<accession>A0A0D6EN57</accession>
<feature type="region of interest" description="Disordered" evidence="6">
    <location>
        <begin position="1"/>
        <end position="21"/>
    </location>
</feature>
<keyword evidence="9" id="KW-1185">Reference proteome</keyword>
<keyword evidence="3" id="KW-0333">Golgi apparatus</keyword>
<sequence length="398" mass="42224">MGQAESHPSDSPGLSGLSGPGAAQTTAFHVLRVAENSPAAEAGLEPFFDFIVGAGGSGLGDEIDALTDVLEHNEGREVSLQVYSTKRKEVRGASFFPFLPAFRVAPDERVRGTEVYVTPSRSWSSDPGAAGPGVVDGQPSLLGLSLRLCNPRHALEQVWHVLEILEGSPAQSAGLVPFGDWIVGYAGGVLRGEGDFYDVVEAHVDKPLRLFVYNSDYDVTREAILVPNRSWGGEGLLGCGVGYGLLHRIPKPQDRPRVTSRRDEQPSSFSASPPPAQNPLYAPPPPPAQRNAPASPPPRRTAAVEQPTPSYDSHSSYASHPSFAYDDRSSYGVYDASEGVSVVPVEEEFVSADSFHGAAPMSVPTGAQTGYRAPSPFRPTYGSTGDGAAQVIAEEAEE</sequence>
<feature type="domain" description="PDZ GRASP-type" evidence="7">
    <location>
        <begin position="157"/>
        <end position="246"/>
    </location>
</feature>
<dbReference type="EMBL" id="CENE01000011">
    <property type="protein sequence ID" value="CEQ41060.1"/>
    <property type="molecule type" value="Genomic_DNA"/>
</dbReference>
<dbReference type="InterPro" id="IPR036034">
    <property type="entry name" value="PDZ_sf"/>
</dbReference>
<dbReference type="PANTHER" id="PTHR12893">
    <property type="entry name" value="GOLGI REASSEMBLY STACKING PROTEIN GRASP"/>
    <property type="match status" value="1"/>
</dbReference>
<dbReference type="OrthoDB" id="3318at2759"/>
<reference evidence="9" key="1">
    <citation type="submission" date="2015-02" db="EMBL/GenBank/DDBJ databases">
        <authorList>
            <person name="Gon?alves P."/>
        </authorList>
    </citation>
    <scope>NUCLEOTIDE SEQUENCE [LARGE SCALE GENOMIC DNA]</scope>
</reference>
<evidence type="ECO:0000256" key="5">
    <source>
        <dbReference type="PIRSR" id="PIRSR607583-1"/>
    </source>
</evidence>
<evidence type="ECO:0000313" key="9">
    <source>
        <dbReference type="Proteomes" id="UP000243876"/>
    </source>
</evidence>
<dbReference type="PROSITE" id="PS51865">
    <property type="entry name" value="PDZ_GRASP"/>
    <property type="match status" value="2"/>
</dbReference>
<feature type="non-terminal residue" evidence="8">
    <location>
        <position position="1"/>
    </location>
</feature>
<keyword evidence="5" id="KW-0479">Metal-binding</keyword>
<dbReference type="AlphaFoldDB" id="A0A0D6EN57"/>
<feature type="compositionally biased region" description="Pro residues" evidence="6">
    <location>
        <begin position="272"/>
        <end position="299"/>
    </location>
</feature>
<dbReference type="Proteomes" id="UP000243876">
    <property type="component" value="Unassembled WGS sequence"/>
</dbReference>
<evidence type="ECO:0000256" key="1">
    <source>
        <dbReference type="ARBA" id="ARBA00004394"/>
    </source>
</evidence>
<dbReference type="GO" id="GO:0000139">
    <property type="term" value="C:Golgi membrane"/>
    <property type="evidence" value="ECO:0007669"/>
    <property type="project" value="UniProtKB-SubCell"/>
</dbReference>
<evidence type="ECO:0000256" key="2">
    <source>
        <dbReference type="ARBA" id="ARBA00022737"/>
    </source>
</evidence>
<keyword evidence="4" id="KW-0472">Membrane</keyword>
<feature type="compositionally biased region" description="Basic and acidic residues" evidence="6">
    <location>
        <begin position="251"/>
        <end position="265"/>
    </location>
</feature>
<evidence type="ECO:0000259" key="7">
    <source>
        <dbReference type="PROSITE" id="PS51865"/>
    </source>
</evidence>
<dbReference type="SUPFAM" id="SSF50156">
    <property type="entry name" value="PDZ domain-like"/>
    <property type="match status" value="2"/>
</dbReference>
<dbReference type="InterPro" id="IPR024958">
    <property type="entry name" value="GRASP_PDZ"/>
</dbReference>
<keyword evidence="2" id="KW-0677">Repeat</keyword>
<protein>
    <submittedName>
        <fullName evidence="8">SPOSA6832_02732-mRNA-1:cds</fullName>
    </submittedName>
</protein>
<feature type="region of interest" description="Disordered" evidence="6">
    <location>
        <begin position="248"/>
        <end position="319"/>
    </location>
</feature>
<feature type="binding site" evidence="5">
    <location>
        <position position="149"/>
    </location>
    <ligand>
        <name>Zn(2+)</name>
        <dbReference type="ChEBI" id="CHEBI:29105"/>
    </ligand>
</feature>
<dbReference type="Gene3D" id="2.30.42.10">
    <property type="match status" value="2"/>
</dbReference>
<feature type="region of interest" description="Disordered" evidence="6">
    <location>
        <begin position="356"/>
        <end position="387"/>
    </location>
</feature>
<dbReference type="PANTHER" id="PTHR12893:SF0">
    <property type="entry name" value="GRASP65"/>
    <property type="match status" value="1"/>
</dbReference>
<feature type="domain" description="PDZ GRASP-type" evidence="7">
    <location>
        <begin position="26"/>
        <end position="139"/>
    </location>
</feature>
<comment type="subcellular location">
    <subcellularLocation>
        <location evidence="1">Golgi apparatus membrane</location>
    </subcellularLocation>
</comment>
<evidence type="ECO:0000256" key="3">
    <source>
        <dbReference type="ARBA" id="ARBA00023034"/>
    </source>
</evidence>
<dbReference type="FunFam" id="2.30.42.10:FF:000026">
    <property type="entry name" value="Golgi reassembly stacking protein 2"/>
    <property type="match status" value="1"/>
</dbReference>
<feature type="compositionally biased region" description="Low complexity" evidence="6">
    <location>
        <begin position="9"/>
        <end position="21"/>
    </location>
</feature>
<feature type="compositionally biased region" description="Polar residues" evidence="6">
    <location>
        <begin position="307"/>
        <end position="319"/>
    </location>
</feature>
<dbReference type="Pfam" id="PF04495">
    <property type="entry name" value="GRASP55_65"/>
    <property type="match status" value="2"/>
</dbReference>
<keyword evidence="5" id="KW-0862">Zinc</keyword>
<gene>
    <name evidence="8" type="primary">SPOSA6832_02732</name>
</gene>
<dbReference type="InterPro" id="IPR007583">
    <property type="entry name" value="GRASP55_65"/>
</dbReference>